<dbReference type="EMBL" id="KN880612">
    <property type="protein sequence ID" value="KIY64933.1"/>
    <property type="molecule type" value="Genomic_DNA"/>
</dbReference>
<keyword evidence="2" id="KW-1185">Reference proteome</keyword>
<gene>
    <name evidence="1" type="ORF">CYLTODRAFT_424787</name>
</gene>
<dbReference type="InterPro" id="IPR027796">
    <property type="entry name" value="OTT_1508_deam-like"/>
</dbReference>
<proteinExistence type="predicted"/>
<name>A0A0D7B2W2_9AGAR</name>
<evidence type="ECO:0000313" key="1">
    <source>
        <dbReference type="EMBL" id="KIY64933.1"/>
    </source>
</evidence>
<dbReference type="OrthoDB" id="3065631at2759"/>
<dbReference type="Pfam" id="PF14441">
    <property type="entry name" value="OTT_1508_deam"/>
    <property type="match status" value="1"/>
</dbReference>
<organism evidence="1 2">
    <name type="scientific">Cylindrobasidium torrendii FP15055 ss-10</name>
    <dbReference type="NCBI Taxonomy" id="1314674"/>
    <lineage>
        <taxon>Eukaryota</taxon>
        <taxon>Fungi</taxon>
        <taxon>Dikarya</taxon>
        <taxon>Basidiomycota</taxon>
        <taxon>Agaricomycotina</taxon>
        <taxon>Agaricomycetes</taxon>
        <taxon>Agaricomycetidae</taxon>
        <taxon>Agaricales</taxon>
        <taxon>Marasmiineae</taxon>
        <taxon>Physalacriaceae</taxon>
        <taxon>Cylindrobasidium</taxon>
    </lineage>
</organism>
<reference evidence="1 2" key="1">
    <citation type="journal article" date="2015" name="Fungal Genet. Biol.">
        <title>Evolution of novel wood decay mechanisms in Agaricales revealed by the genome sequences of Fistulina hepatica and Cylindrobasidium torrendii.</title>
        <authorList>
            <person name="Floudas D."/>
            <person name="Held B.W."/>
            <person name="Riley R."/>
            <person name="Nagy L.G."/>
            <person name="Koehler G."/>
            <person name="Ransdell A.S."/>
            <person name="Younus H."/>
            <person name="Chow J."/>
            <person name="Chiniquy J."/>
            <person name="Lipzen A."/>
            <person name="Tritt A."/>
            <person name="Sun H."/>
            <person name="Haridas S."/>
            <person name="LaButti K."/>
            <person name="Ohm R.A."/>
            <person name="Kues U."/>
            <person name="Blanchette R.A."/>
            <person name="Grigoriev I.V."/>
            <person name="Minto R.E."/>
            <person name="Hibbett D.S."/>
        </authorList>
    </citation>
    <scope>NUCLEOTIDE SEQUENCE [LARGE SCALE GENOMIC DNA]</scope>
    <source>
        <strain evidence="1 2">FP15055 ss-10</strain>
    </source>
</reference>
<accession>A0A0D7B2W2</accession>
<protein>
    <submittedName>
        <fullName evidence="1">Uncharacterized protein</fullName>
    </submittedName>
</protein>
<dbReference type="Proteomes" id="UP000054007">
    <property type="component" value="Unassembled WGS sequence"/>
</dbReference>
<dbReference type="AlphaFoldDB" id="A0A0D7B2W2"/>
<evidence type="ECO:0000313" key="2">
    <source>
        <dbReference type="Proteomes" id="UP000054007"/>
    </source>
</evidence>
<sequence>MEQMEQMDATQRSVYKDILLKSTALSGITVARSTSAPKSPLNDVVQAFATLLTVTTPSDPTAANVVAATGIVRADSVSTIVTGRNKVNAAKLDITTIAERARDRNGLRQLATTVKSGNPELDVHMQDVAAFVEYVRLACKEGYDRFIVAASYFQDCIHHRAFEKIYAHMKFGYKFWEGGDPLKLLDGRTAGKIEPTEFSMHGPPKLVLEIFKRRALTPNNKGRYTVTTANGAEWLGVLRDLRGLINELIEDGTDTVEIVKGQGKRDFLKAAKSWELTRILNSMDCILECKSLVTALQNAYRWCDSFLVRPNSLPAAGSGDDRNEEDHVYFEDDGSDAFQRRNIVQGGIVHVFRYYRLFTAWTRATQVVIGQIYKMPNHRLEFHLVSAGALDFEPVYPKLTSDDVLAFMRSFPDVRERSPFKEITDTGDGFERIRGLVHCEAQLMGLMDLKSRGGNHLKAETLEMLPDVHSQIPIGVGKKCCYLCHILASQLEQTGRLKFLLPGTHGTVYPWLPPPPPYLDFEIVQRVGQLLDSAFQFHLSALRSANQVSSQNSLPASVVRVPLFDTEDAMALRGQEDAANK</sequence>